<dbReference type="InterPro" id="IPR039537">
    <property type="entry name" value="Retrotran_Ty1/copia-like"/>
</dbReference>
<dbReference type="Gene3D" id="3.30.420.10">
    <property type="entry name" value="Ribonuclease H-like superfamily/Ribonuclease H"/>
    <property type="match status" value="1"/>
</dbReference>
<dbReference type="PROSITE" id="PS50994">
    <property type="entry name" value="INTEGRASE"/>
    <property type="match status" value="1"/>
</dbReference>
<dbReference type="PANTHER" id="PTHR42648:SF18">
    <property type="entry name" value="RETROTRANSPOSON, UNCLASSIFIED-LIKE PROTEIN"/>
    <property type="match status" value="1"/>
</dbReference>
<dbReference type="GO" id="GO:0003676">
    <property type="term" value="F:nucleic acid binding"/>
    <property type="evidence" value="ECO:0007669"/>
    <property type="project" value="InterPro"/>
</dbReference>
<dbReference type="AlphaFoldDB" id="A0A151U9C8"/>
<dbReference type="STRING" id="3821.A0A151U9C8"/>
<evidence type="ECO:0000313" key="2">
    <source>
        <dbReference type="EMBL" id="KYP75879.1"/>
    </source>
</evidence>
<keyword evidence="3" id="KW-1185">Reference proteome</keyword>
<accession>A0A151U9C8</accession>
<dbReference type="Pfam" id="PF00665">
    <property type="entry name" value="rve"/>
    <property type="match status" value="1"/>
</dbReference>
<dbReference type="Proteomes" id="UP000075243">
    <property type="component" value="Chromosome 1"/>
</dbReference>
<proteinExistence type="predicted"/>
<feature type="non-terminal residue" evidence="2">
    <location>
        <position position="1"/>
    </location>
</feature>
<dbReference type="Gramene" id="C.cajan_19518.t">
    <property type="protein sequence ID" value="C.cajan_19518.t"/>
    <property type="gene ID" value="C.cajan_19518"/>
</dbReference>
<dbReference type="PANTHER" id="PTHR42648">
    <property type="entry name" value="TRANSPOSASE, PUTATIVE-RELATED"/>
    <property type="match status" value="1"/>
</dbReference>
<evidence type="ECO:0000313" key="3">
    <source>
        <dbReference type="Proteomes" id="UP000075243"/>
    </source>
</evidence>
<sequence length="249" mass="29077">QKQELVKNFPNIQICSEVCESCQLGKQHRLPFLNSATWRANEKLELVHFGVCRPMKTTSLNGSKYFILFIDDFIRMTWVYFLKQQSNFFYVIKKFKAFIEAQSGCLLKKLRTDNKEYTSIEFNIFCDDLGVEHQLTVSYSPPVKWSGREEKHKMLIRIGELLIKMNYFLGLEVHQTKDGIFMNQEKDAHEVLKKYKMESCKLVPTLLVQNLKLSKEDGAGKVDVSLYRILIGSLLYLTSSRLDLMYICN</sequence>
<dbReference type="GO" id="GO:0015074">
    <property type="term" value="P:DNA integration"/>
    <property type="evidence" value="ECO:0007669"/>
    <property type="project" value="InterPro"/>
</dbReference>
<feature type="domain" description="Integrase catalytic" evidence="1">
    <location>
        <begin position="27"/>
        <end position="141"/>
    </location>
</feature>
<reference evidence="2 3" key="1">
    <citation type="journal article" date="2012" name="Nat. Biotechnol.">
        <title>Draft genome sequence of pigeonpea (Cajanus cajan), an orphan legume crop of resource-poor farmers.</title>
        <authorList>
            <person name="Varshney R.K."/>
            <person name="Chen W."/>
            <person name="Li Y."/>
            <person name="Bharti A.K."/>
            <person name="Saxena R.K."/>
            <person name="Schlueter J.A."/>
            <person name="Donoghue M.T."/>
            <person name="Azam S."/>
            <person name="Fan G."/>
            <person name="Whaley A.M."/>
            <person name="Farmer A.D."/>
            <person name="Sheridan J."/>
            <person name="Iwata A."/>
            <person name="Tuteja R."/>
            <person name="Penmetsa R.V."/>
            <person name="Wu W."/>
            <person name="Upadhyaya H.D."/>
            <person name="Yang S.P."/>
            <person name="Shah T."/>
            <person name="Saxena K.B."/>
            <person name="Michael T."/>
            <person name="McCombie W.R."/>
            <person name="Yang B."/>
            <person name="Zhang G."/>
            <person name="Yang H."/>
            <person name="Wang J."/>
            <person name="Spillane C."/>
            <person name="Cook D.R."/>
            <person name="May G.D."/>
            <person name="Xu X."/>
            <person name="Jackson S.A."/>
        </authorList>
    </citation>
    <scope>NUCLEOTIDE SEQUENCE [LARGE SCALE GENOMIC DNA]</scope>
    <source>
        <strain evidence="3">cv. Asha</strain>
    </source>
</reference>
<protein>
    <submittedName>
        <fullName evidence="2">Retrovirus-related Pol polyprotein from transposon TNT 1-94</fullName>
    </submittedName>
</protein>
<gene>
    <name evidence="2" type="ORF">KK1_020087</name>
</gene>
<dbReference type="InterPro" id="IPR001584">
    <property type="entry name" value="Integrase_cat-core"/>
</dbReference>
<organism evidence="2 3">
    <name type="scientific">Cajanus cajan</name>
    <name type="common">Pigeon pea</name>
    <name type="synonym">Cajanus indicus</name>
    <dbReference type="NCBI Taxonomy" id="3821"/>
    <lineage>
        <taxon>Eukaryota</taxon>
        <taxon>Viridiplantae</taxon>
        <taxon>Streptophyta</taxon>
        <taxon>Embryophyta</taxon>
        <taxon>Tracheophyta</taxon>
        <taxon>Spermatophyta</taxon>
        <taxon>Magnoliopsida</taxon>
        <taxon>eudicotyledons</taxon>
        <taxon>Gunneridae</taxon>
        <taxon>Pentapetalae</taxon>
        <taxon>rosids</taxon>
        <taxon>fabids</taxon>
        <taxon>Fabales</taxon>
        <taxon>Fabaceae</taxon>
        <taxon>Papilionoideae</taxon>
        <taxon>50 kb inversion clade</taxon>
        <taxon>NPAAA clade</taxon>
        <taxon>indigoferoid/millettioid clade</taxon>
        <taxon>Phaseoleae</taxon>
        <taxon>Cajanus</taxon>
    </lineage>
</organism>
<dbReference type="EMBL" id="CM003603">
    <property type="protein sequence ID" value="KYP75879.1"/>
    <property type="molecule type" value="Genomic_DNA"/>
</dbReference>
<dbReference type="InterPro" id="IPR036397">
    <property type="entry name" value="RNaseH_sf"/>
</dbReference>
<evidence type="ECO:0000259" key="1">
    <source>
        <dbReference type="PROSITE" id="PS50994"/>
    </source>
</evidence>
<dbReference type="InterPro" id="IPR012337">
    <property type="entry name" value="RNaseH-like_sf"/>
</dbReference>
<dbReference type="SUPFAM" id="SSF53098">
    <property type="entry name" value="Ribonuclease H-like"/>
    <property type="match status" value="1"/>
</dbReference>
<name>A0A151U9C8_CAJCA</name>